<dbReference type="STRING" id="1052260.SAMN05660199_01031"/>
<dbReference type="InterPro" id="IPR057527">
    <property type="entry name" value="HVO_A0261-like_N"/>
</dbReference>
<name>A0A1H0FUI3_9ACTN</name>
<protein>
    <submittedName>
        <fullName evidence="5">Transcriptional regulator, HxlR family</fullName>
    </submittedName>
</protein>
<organism evidence="5 6">
    <name type="scientific">Klenkia soli</name>
    <dbReference type="NCBI Taxonomy" id="1052260"/>
    <lineage>
        <taxon>Bacteria</taxon>
        <taxon>Bacillati</taxon>
        <taxon>Actinomycetota</taxon>
        <taxon>Actinomycetes</taxon>
        <taxon>Geodermatophilales</taxon>
        <taxon>Geodermatophilaceae</taxon>
        <taxon>Klenkia</taxon>
    </lineage>
</organism>
<feature type="domain" description="HTH hxlR-type" evidence="4">
    <location>
        <begin position="9"/>
        <end position="101"/>
    </location>
</feature>
<evidence type="ECO:0000256" key="1">
    <source>
        <dbReference type="ARBA" id="ARBA00023015"/>
    </source>
</evidence>
<dbReference type="EMBL" id="FNIR01000003">
    <property type="protein sequence ID" value="SDN98316.1"/>
    <property type="molecule type" value="Genomic_DNA"/>
</dbReference>
<dbReference type="Gene3D" id="1.10.10.10">
    <property type="entry name" value="Winged helix-like DNA-binding domain superfamily/Winged helix DNA-binding domain"/>
    <property type="match status" value="1"/>
</dbReference>
<dbReference type="PROSITE" id="PS51118">
    <property type="entry name" value="HTH_HXLR"/>
    <property type="match status" value="1"/>
</dbReference>
<dbReference type="PANTHER" id="PTHR33204">
    <property type="entry name" value="TRANSCRIPTIONAL REGULATOR, MARR FAMILY"/>
    <property type="match status" value="1"/>
</dbReference>
<evidence type="ECO:0000256" key="3">
    <source>
        <dbReference type="ARBA" id="ARBA00023163"/>
    </source>
</evidence>
<accession>A0A1H0FUI3</accession>
<keyword evidence="3" id="KW-0804">Transcription</keyword>
<proteinExistence type="predicted"/>
<evidence type="ECO:0000259" key="4">
    <source>
        <dbReference type="PROSITE" id="PS51118"/>
    </source>
</evidence>
<evidence type="ECO:0000256" key="2">
    <source>
        <dbReference type="ARBA" id="ARBA00023125"/>
    </source>
</evidence>
<dbReference type="InterPro" id="IPR002577">
    <property type="entry name" value="HTH_HxlR"/>
</dbReference>
<dbReference type="InterPro" id="IPR036388">
    <property type="entry name" value="WH-like_DNA-bd_sf"/>
</dbReference>
<keyword evidence="1" id="KW-0805">Transcription regulation</keyword>
<evidence type="ECO:0000313" key="5">
    <source>
        <dbReference type="EMBL" id="SDN98316.1"/>
    </source>
</evidence>
<gene>
    <name evidence="5" type="ORF">SAMN05660199_01031</name>
</gene>
<dbReference type="RefSeq" id="WP_207500311.1">
    <property type="nucleotide sequence ID" value="NZ_FNIR01000003.1"/>
</dbReference>
<keyword evidence="6" id="KW-1185">Reference proteome</keyword>
<dbReference type="Proteomes" id="UP000199088">
    <property type="component" value="Unassembled WGS sequence"/>
</dbReference>
<dbReference type="GO" id="GO:0003677">
    <property type="term" value="F:DNA binding"/>
    <property type="evidence" value="ECO:0007669"/>
    <property type="project" value="UniProtKB-KW"/>
</dbReference>
<dbReference type="AlphaFoldDB" id="A0A1H0FUI3"/>
<keyword evidence="2" id="KW-0238">DNA-binding</keyword>
<dbReference type="Pfam" id="PF25213">
    <property type="entry name" value="HVO_A0261_N"/>
    <property type="match status" value="1"/>
</dbReference>
<dbReference type="InterPro" id="IPR036390">
    <property type="entry name" value="WH_DNA-bd_sf"/>
</dbReference>
<dbReference type="PANTHER" id="PTHR33204:SF37">
    <property type="entry name" value="HTH-TYPE TRANSCRIPTIONAL REGULATOR YODB"/>
    <property type="match status" value="1"/>
</dbReference>
<dbReference type="SUPFAM" id="SSF46785">
    <property type="entry name" value="Winged helix' DNA-binding domain"/>
    <property type="match status" value="1"/>
</dbReference>
<reference evidence="6" key="1">
    <citation type="submission" date="2016-10" db="EMBL/GenBank/DDBJ databases">
        <authorList>
            <person name="Varghese N."/>
            <person name="Submissions S."/>
        </authorList>
    </citation>
    <scope>NUCLEOTIDE SEQUENCE [LARGE SCALE GENOMIC DNA]</scope>
    <source>
        <strain evidence="6">DSM 45843</strain>
    </source>
</reference>
<sequence>MQPLSTADCHVRLGVDLIAHSWDAVVLTALRAGPRRRVELRAELGGVGDKVLHQSLARLRARGLVEQVDRAYRLTATGASFAGGPLLALARWAEEHAAAVTGPA</sequence>
<evidence type="ECO:0000313" key="6">
    <source>
        <dbReference type="Proteomes" id="UP000199088"/>
    </source>
</evidence>